<sequence length="297" mass="35407">MDFFLSSSIVKYEIIFLFLNLAYIIFHLFNDIISFSIRVKNILHPKKLNLEEISINPEIELNSAKDEVKTNENIVKSVIEKTEEIPEKKSIKEKKEDLSLEQKESISEFIKTIKSKMVRWEFTEAKAKIIEWLSIDKFNKDLNCFLAEIYEKDKDYKKAEFIYKDLIVLNDLDIEIYLKLWFILSVQGKYEVAYEIYKKLHSIDESNIEAIEMLANLWHHLWYFEDSKVFAKKFLKNNPRNIDILYLQALNYMNLHERLNALEMLNKVKTLEPYNVKVNELIEKVGLEIELEKNFGN</sequence>
<reference evidence="2" key="1">
    <citation type="journal article" date="2012" name="Science">
        <title>Fermentation, hydrogen, and sulfur metabolism in multiple uncultivated bacterial phyla.</title>
        <authorList>
            <person name="Wrighton K.C."/>
            <person name="Thomas B.C."/>
            <person name="Sharon I."/>
            <person name="Miller C.S."/>
            <person name="Castelle C.J."/>
            <person name="VerBerkmoes N.C."/>
            <person name="Wilkins M.J."/>
            <person name="Hettich R.L."/>
            <person name="Lipton M.S."/>
            <person name="Williams K.H."/>
            <person name="Long P.E."/>
            <person name="Banfield J.F."/>
        </authorList>
    </citation>
    <scope>NUCLEOTIDE SEQUENCE [LARGE SCALE GENOMIC DNA]</scope>
</reference>
<dbReference type="AlphaFoldDB" id="K2G7P8"/>
<dbReference type="EMBL" id="AMFJ01000955">
    <property type="protein sequence ID" value="EKE26099.1"/>
    <property type="molecule type" value="Genomic_DNA"/>
</dbReference>
<proteinExistence type="predicted"/>
<protein>
    <submittedName>
        <fullName evidence="2">Uncharacterized protein</fullName>
    </submittedName>
</protein>
<organism evidence="2">
    <name type="scientific">uncultured bacterium</name>
    <name type="common">gcode 4</name>
    <dbReference type="NCBI Taxonomy" id="1234023"/>
    <lineage>
        <taxon>Bacteria</taxon>
        <taxon>environmental samples</taxon>
    </lineage>
</organism>
<name>K2G7P8_9BACT</name>
<feature type="transmembrane region" description="Helical" evidence="1">
    <location>
        <begin position="12"/>
        <end position="29"/>
    </location>
</feature>
<keyword evidence="1" id="KW-0812">Transmembrane</keyword>
<evidence type="ECO:0000313" key="2">
    <source>
        <dbReference type="EMBL" id="EKE26099.1"/>
    </source>
</evidence>
<dbReference type="InterPro" id="IPR011990">
    <property type="entry name" value="TPR-like_helical_dom_sf"/>
</dbReference>
<evidence type="ECO:0000256" key="1">
    <source>
        <dbReference type="SAM" id="Phobius"/>
    </source>
</evidence>
<dbReference type="SUPFAM" id="SSF48452">
    <property type="entry name" value="TPR-like"/>
    <property type="match status" value="1"/>
</dbReference>
<keyword evidence="1" id="KW-0472">Membrane</keyword>
<keyword evidence="1" id="KW-1133">Transmembrane helix</keyword>
<comment type="caution">
    <text evidence="2">The sequence shown here is derived from an EMBL/GenBank/DDBJ whole genome shotgun (WGS) entry which is preliminary data.</text>
</comment>
<accession>K2G7P8</accession>
<dbReference type="Gene3D" id="1.25.40.10">
    <property type="entry name" value="Tetratricopeptide repeat domain"/>
    <property type="match status" value="2"/>
</dbReference>
<gene>
    <name evidence="2" type="ORF">ACD_4C00439G0001</name>
</gene>